<feature type="region of interest" description="Disordered" evidence="1">
    <location>
        <begin position="44"/>
        <end position="73"/>
    </location>
</feature>
<proteinExistence type="predicted"/>
<dbReference type="EMBL" id="JBBPFD010000002">
    <property type="protein sequence ID" value="KAK7938664.1"/>
    <property type="molecule type" value="Genomic_DNA"/>
</dbReference>
<feature type="compositionally biased region" description="Polar residues" evidence="1">
    <location>
        <begin position="45"/>
        <end position="54"/>
    </location>
</feature>
<dbReference type="Proteomes" id="UP001460270">
    <property type="component" value="Unassembled WGS sequence"/>
</dbReference>
<evidence type="ECO:0000313" key="2">
    <source>
        <dbReference type="EMBL" id="KAK7938664.1"/>
    </source>
</evidence>
<accession>A0AAW0PV30</accession>
<evidence type="ECO:0000256" key="1">
    <source>
        <dbReference type="SAM" id="MobiDB-lite"/>
    </source>
</evidence>
<evidence type="ECO:0000313" key="3">
    <source>
        <dbReference type="Proteomes" id="UP001460270"/>
    </source>
</evidence>
<comment type="caution">
    <text evidence="2">The sequence shown here is derived from an EMBL/GenBank/DDBJ whole genome shotgun (WGS) entry which is preliminary data.</text>
</comment>
<dbReference type="AlphaFoldDB" id="A0AAW0PV30"/>
<sequence>MDSPRIPEGQRRTCIENTLRSCKRLDQGRTLEFGLPKGVMFDDAFSQSAPTSRDSTLRRNRNPNGTSSKTQKDLLHMVLDPEDKSGFSVHDRNSHESLLSFFKPGFIKKDIPRSPFQSQDRRLNGKPASTDLSKLSYSNGMIYTEDRKLNGIPNGRLMNGRTGLHNGDLEHAHSSSNLLLGLGRCASLQRNGGTVGGAPTQHPTLADKPGYSTLQWTRYSSSSLGRPQ</sequence>
<name>A0AAW0PV30_9GOBI</name>
<gene>
    <name evidence="2" type="ORF">WMY93_001990</name>
</gene>
<reference evidence="3" key="1">
    <citation type="submission" date="2024-04" db="EMBL/GenBank/DDBJ databases">
        <title>Salinicola lusitanus LLJ914,a marine bacterium isolated from the Okinawa Trough.</title>
        <authorList>
            <person name="Li J."/>
        </authorList>
    </citation>
    <scope>NUCLEOTIDE SEQUENCE [LARGE SCALE GENOMIC DNA]</scope>
</reference>
<organism evidence="2 3">
    <name type="scientific">Mugilogobius chulae</name>
    <name type="common">yellowstripe goby</name>
    <dbReference type="NCBI Taxonomy" id="88201"/>
    <lineage>
        <taxon>Eukaryota</taxon>
        <taxon>Metazoa</taxon>
        <taxon>Chordata</taxon>
        <taxon>Craniata</taxon>
        <taxon>Vertebrata</taxon>
        <taxon>Euteleostomi</taxon>
        <taxon>Actinopterygii</taxon>
        <taxon>Neopterygii</taxon>
        <taxon>Teleostei</taxon>
        <taxon>Neoteleostei</taxon>
        <taxon>Acanthomorphata</taxon>
        <taxon>Gobiaria</taxon>
        <taxon>Gobiiformes</taxon>
        <taxon>Gobioidei</taxon>
        <taxon>Gobiidae</taxon>
        <taxon>Gobionellinae</taxon>
        <taxon>Mugilogobius</taxon>
    </lineage>
</organism>
<feature type="region of interest" description="Disordered" evidence="1">
    <location>
        <begin position="112"/>
        <end position="131"/>
    </location>
</feature>
<keyword evidence="3" id="KW-1185">Reference proteome</keyword>
<protein>
    <submittedName>
        <fullName evidence="2">Uncharacterized protein</fullName>
    </submittedName>
</protein>